<feature type="transmembrane region" description="Helical" evidence="6">
    <location>
        <begin position="7"/>
        <end position="30"/>
    </location>
</feature>
<dbReference type="InterPro" id="IPR007267">
    <property type="entry name" value="GtrA_DPMS_TM"/>
</dbReference>
<comment type="similarity">
    <text evidence="2">Belongs to the GtrA family.</text>
</comment>
<dbReference type="InterPro" id="IPR051401">
    <property type="entry name" value="GtrA_CellWall_Glycosyl"/>
</dbReference>
<evidence type="ECO:0000313" key="9">
    <source>
        <dbReference type="Proteomes" id="UP001589775"/>
    </source>
</evidence>
<evidence type="ECO:0000313" key="8">
    <source>
        <dbReference type="EMBL" id="MFC0240112.1"/>
    </source>
</evidence>
<comment type="caution">
    <text evidence="8">The sequence shown here is derived from an EMBL/GenBank/DDBJ whole genome shotgun (WGS) entry which is preliminary data.</text>
</comment>
<gene>
    <name evidence="8" type="ORF">ACFFJ6_06515</name>
</gene>
<feature type="transmembrane region" description="Helical" evidence="6">
    <location>
        <begin position="93"/>
        <end position="117"/>
    </location>
</feature>
<dbReference type="PANTHER" id="PTHR38459:SF1">
    <property type="entry name" value="PROPHAGE BACTOPRENOL-LINKED GLUCOSE TRANSLOCASE HOMOLOG"/>
    <property type="match status" value="1"/>
</dbReference>
<feature type="transmembrane region" description="Helical" evidence="6">
    <location>
        <begin position="36"/>
        <end position="56"/>
    </location>
</feature>
<sequence length="125" mass="13264">MIKRELPVFIVVGLVTVAIDFVCYVSLVWIGVGVAIAKALGFVAGTVFAYFANRFWTFGHRDVAAGSVPRFAILYAGTAVANVAVNGGLLKVLAYSSVAVICSFVVATGVSASLNFLGMKFFVYR</sequence>
<proteinExistence type="inferred from homology"/>
<dbReference type="RefSeq" id="WP_378385559.1">
    <property type="nucleotide sequence ID" value="NZ_JBHLWM010000001.1"/>
</dbReference>
<evidence type="ECO:0000256" key="6">
    <source>
        <dbReference type="SAM" id="Phobius"/>
    </source>
</evidence>
<organism evidence="8 9">
    <name type="scientific">Rhodopseudomonas telluris</name>
    <dbReference type="NCBI Taxonomy" id="644215"/>
    <lineage>
        <taxon>Bacteria</taxon>
        <taxon>Pseudomonadati</taxon>
        <taxon>Pseudomonadota</taxon>
        <taxon>Alphaproteobacteria</taxon>
        <taxon>Hyphomicrobiales</taxon>
        <taxon>Nitrobacteraceae</taxon>
        <taxon>Rhodopseudomonas</taxon>
    </lineage>
</organism>
<dbReference type="Proteomes" id="UP001589775">
    <property type="component" value="Unassembled WGS sequence"/>
</dbReference>
<accession>A0ABV6EPU1</accession>
<keyword evidence="3 6" id="KW-0812">Transmembrane</keyword>
<keyword evidence="5 6" id="KW-0472">Membrane</keyword>
<reference evidence="8 9" key="1">
    <citation type="submission" date="2024-09" db="EMBL/GenBank/DDBJ databases">
        <authorList>
            <person name="Sun Q."/>
            <person name="Mori K."/>
        </authorList>
    </citation>
    <scope>NUCLEOTIDE SEQUENCE [LARGE SCALE GENOMIC DNA]</scope>
    <source>
        <strain evidence="8 9">KCTC 23279</strain>
    </source>
</reference>
<evidence type="ECO:0000256" key="3">
    <source>
        <dbReference type="ARBA" id="ARBA00022692"/>
    </source>
</evidence>
<evidence type="ECO:0000256" key="1">
    <source>
        <dbReference type="ARBA" id="ARBA00004141"/>
    </source>
</evidence>
<feature type="transmembrane region" description="Helical" evidence="6">
    <location>
        <begin position="68"/>
        <end position="87"/>
    </location>
</feature>
<evidence type="ECO:0000259" key="7">
    <source>
        <dbReference type="Pfam" id="PF04138"/>
    </source>
</evidence>
<feature type="domain" description="GtrA/DPMS transmembrane" evidence="7">
    <location>
        <begin position="9"/>
        <end position="123"/>
    </location>
</feature>
<dbReference type="Pfam" id="PF04138">
    <property type="entry name" value="GtrA_DPMS_TM"/>
    <property type="match status" value="1"/>
</dbReference>
<protein>
    <submittedName>
        <fullName evidence="8">GtrA family protein</fullName>
    </submittedName>
</protein>
<dbReference type="PANTHER" id="PTHR38459">
    <property type="entry name" value="PROPHAGE BACTOPRENOL-LINKED GLUCOSE TRANSLOCASE HOMOLOG"/>
    <property type="match status" value="1"/>
</dbReference>
<comment type="subcellular location">
    <subcellularLocation>
        <location evidence="1">Membrane</location>
        <topology evidence="1">Multi-pass membrane protein</topology>
    </subcellularLocation>
</comment>
<evidence type="ECO:0000256" key="5">
    <source>
        <dbReference type="ARBA" id="ARBA00023136"/>
    </source>
</evidence>
<dbReference type="EMBL" id="JBHLWM010000001">
    <property type="protein sequence ID" value="MFC0240112.1"/>
    <property type="molecule type" value="Genomic_DNA"/>
</dbReference>
<evidence type="ECO:0000256" key="2">
    <source>
        <dbReference type="ARBA" id="ARBA00009399"/>
    </source>
</evidence>
<evidence type="ECO:0000256" key="4">
    <source>
        <dbReference type="ARBA" id="ARBA00022989"/>
    </source>
</evidence>
<keyword evidence="9" id="KW-1185">Reference proteome</keyword>
<keyword evidence="4 6" id="KW-1133">Transmembrane helix</keyword>
<name>A0ABV6EPU1_9BRAD</name>